<protein>
    <submittedName>
        <fullName evidence="2">XRE family transcriptional regulator</fullName>
    </submittedName>
</protein>
<dbReference type="InterPro" id="IPR001387">
    <property type="entry name" value="Cro/C1-type_HTH"/>
</dbReference>
<dbReference type="InterPro" id="IPR010982">
    <property type="entry name" value="Lambda_DNA-bd_dom_sf"/>
</dbReference>
<organism evidence="2 3">
    <name type="scientific">Faucicola osloensis</name>
    <name type="common">Moraxella osloensis</name>
    <dbReference type="NCBI Taxonomy" id="34062"/>
    <lineage>
        <taxon>Bacteria</taxon>
        <taxon>Pseudomonadati</taxon>
        <taxon>Pseudomonadota</taxon>
        <taxon>Gammaproteobacteria</taxon>
        <taxon>Moraxellales</taxon>
        <taxon>Moraxellaceae</taxon>
        <taxon>Faucicola</taxon>
    </lineage>
</organism>
<proteinExistence type="predicted"/>
<comment type="caution">
    <text evidence="2">The sequence shown here is derived from an EMBL/GenBank/DDBJ whole genome shotgun (WGS) entry which is preliminary data.</text>
</comment>
<feature type="domain" description="HTH cro/C1-type" evidence="1">
    <location>
        <begin position="12"/>
        <end position="61"/>
    </location>
</feature>
<dbReference type="Gene3D" id="1.10.260.40">
    <property type="entry name" value="lambda repressor-like DNA-binding domains"/>
    <property type="match status" value="1"/>
</dbReference>
<dbReference type="RefSeq" id="WP_101964329.1">
    <property type="nucleotide sequence ID" value="NZ_JAHXPO010000039.1"/>
</dbReference>
<dbReference type="SUPFAM" id="SSF47413">
    <property type="entry name" value="lambda repressor-like DNA-binding domains"/>
    <property type="match status" value="1"/>
</dbReference>
<dbReference type="PROSITE" id="PS50943">
    <property type="entry name" value="HTH_CROC1"/>
    <property type="match status" value="1"/>
</dbReference>
<evidence type="ECO:0000259" key="1">
    <source>
        <dbReference type="PROSITE" id="PS50943"/>
    </source>
</evidence>
<evidence type="ECO:0000313" key="3">
    <source>
        <dbReference type="Proteomes" id="UP000234914"/>
    </source>
</evidence>
<dbReference type="CDD" id="cd00093">
    <property type="entry name" value="HTH_XRE"/>
    <property type="match status" value="1"/>
</dbReference>
<dbReference type="Proteomes" id="UP000234914">
    <property type="component" value="Unassembled WGS sequence"/>
</dbReference>
<dbReference type="PANTHER" id="PTHR37301">
    <property type="entry name" value="DNA-BINDING PROTEIN-RELATED"/>
    <property type="match status" value="1"/>
</dbReference>
<dbReference type="PANTHER" id="PTHR37301:SF1">
    <property type="entry name" value="DNA-BINDING PROTEIN"/>
    <property type="match status" value="1"/>
</dbReference>
<accession>A0A2I1RIQ5</accession>
<evidence type="ECO:0000313" key="2">
    <source>
        <dbReference type="EMBL" id="PKZ69025.1"/>
    </source>
</evidence>
<dbReference type="AlphaFoldDB" id="A0A2I1RIQ5"/>
<reference evidence="2 3" key="1">
    <citation type="submission" date="2017-12" db="EMBL/GenBank/DDBJ databases">
        <title>Phylogenetic diversity of female urinary microbiome.</title>
        <authorList>
            <person name="Thomas-White K."/>
            <person name="Wolfe A.J."/>
        </authorList>
    </citation>
    <scope>NUCLEOTIDE SEQUENCE [LARGE SCALE GENOMIC DNA]</scope>
    <source>
        <strain evidence="2 3">UMB0416</strain>
    </source>
</reference>
<sequence>MLRLNLPVLFAQKGLRVADAERDTDISRTTLYRMYNNESSRVDLDILEKLCLYLDCEPKDIFIFEKPTDDSKK</sequence>
<dbReference type="Pfam" id="PF13443">
    <property type="entry name" value="HTH_26"/>
    <property type="match status" value="1"/>
</dbReference>
<name>A0A2I1RIQ5_FAUOS</name>
<dbReference type="SMART" id="SM00530">
    <property type="entry name" value="HTH_XRE"/>
    <property type="match status" value="1"/>
</dbReference>
<dbReference type="GO" id="GO:0003677">
    <property type="term" value="F:DNA binding"/>
    <property type="evidence" value="ECO:0007669"/>
    <property type="project" value="InterPro"/>
</dbReference>
<gene>
    <name evidence="2" type="ORF">CYJ96_05735</name>
</gene>
<dbReference type="EMBL" id="PKJS01000006">
    <property type="protein sequence ID" value="PKZ69025.1"/>
    <property type="molecule type" value="Genomic_DNA"/>
</dbReference>